<protein>
    <submittedName>
        <fullName evidence="1">Uncharacterized protein</fullName>
    </submittedName>
</protein>
<dbReference type="PATRIC" id="fig|1698268.3.peg.501"/>
<keyword evidence="2" id="KW-1185">Reference proteome</keyword>
<gene>
    <name evidence="1" type="ORF">AKJ38_02270</name>
</gene>
<evidence type="ECO:0000313" key="1">
    <source>
        <dbReference type="EMBL" id="KXA96940.1"/>
    </source>
</evidence>
<name>A0A133US37_9EURY</name>
<evidence type="ECO:0000313" key="2">
    <source>
        <dbReference type="Proteomes" id="UP000070414"/>
    </source>
</evidence>
<organism evidence="1 2">
    <name type="scientific">candidate division MSBL1 archaeon SCGC-AAA259I14</name>
    <dbReference type="NCBI Taxonomy" id="1698268"/>
    <lineage>
        <taxon>Archaea</taxon>
        <taxon>Methanobacteriati</taxon>
        <taxon>Methanobacteriota</taxon>
        <taxon>candidate division MSBL1</taxon>
    </lineage>
</organism>
<proteinExistence type="predicted"/>
<comment type="caution">
    <text evidence="1">The sequence shown here is derived from an EMBL/GenBank/DDBJ whole genome shotgun (WGS) entry which is preliminary data.</text>
</comment>
<sequence>MKLGDGSLGDDEKIDLEKAASMLNMRSKEVEKHLEKGGYGGRSWKGIRSLLLEKGFLEKRNGEYELTEKGGEHYKRAVMETEQTKLRSFVMKDGELENGLEVFLLAARPSVGGSSVPFNEGVVEDMSSSGLVMDVYPSNPRVVRNILHDSSIDKEEVYDEFEPSVSRPDWCYVVATESASRLLFFLEPLRLWKGREMSVRGLLVSESFILATVIATKRGINVKKEVRKFLIKLLGPTDLKIGPVKRAPSRMERSSKFGFSENDINLMEKSPTAFLYGEGAFKDIRYVDDNEKIEIRFEGIGEEDIVWEFDREEIEKDLPLVGETGLIRRRNEERRDRHARMLCGVLNRCLDVEVLPVDGSFDVEVVGDDPRGLFEKGLKKLNRRLKAQMSGSGGGPNYRGLKRLGSPDHAPYEGKPGFIQELMDEEFGSCLTFRDWADNRWCFGYGEILEGQYYGSVVTEAEKYGRATYWAVGWVPVSENETEAERARQIKTGKGRIVNSGRVFHDHEKECKNWEENVHGVILKMKRIYEANRSSVSPPETREEEG</sequence>
<dbReference type="Proteomes" id="UP000070414">
    <property type="component" value="Unassembled WGS sequence"/>
</dbReference>
<dbReference type="AlphaFoldDB" id="A0A133US37"/>
<accession>A0A133US37</accession>
<reference evidence="1 2" key="1">
    <citation type="journal article" date="2016" name="Sci. Rep.">
        <title>Metabolic traits of an uncultured archaeal lineage -MSBL1- from brine pools of the Red Sea.</title>
        <authorList>
            <person name="Mwirichia R."/>
            <person name="Alam I."/>
            <person name="Rashid M."/>
            <person name="Vinu M."/>
            <person name="Ba-Alawi W."/>
            <person name="Anthony Kamau A."/>
            <person name="Kamanda Ngugi D."/>
            <person name="Goker M."/>
            <person name="Klenk H.P."/>
            <person name="Bajic V."/>
            <person name="Stingl U."/>
        </authorList>
    </citation>
    <scope>NUCLEOTIDE SEQUENCE [LARGE SCALE GENOMIC DNA]</scope>
    <source>
        <strain evidence="1">SCGC-AAA259I14</strain>
    </source>
</reference>
<dbReference type="EMBL" id="LHXS01000034">
    <property type="protein sequence ID" value="KXA96940.1"/>
    <property type="molecule type" value="Genomic_DNA"/>
</dbReference>